<dbReference type="KEGG" id="sbk:SHEWBE_2102"/>
<sequence length="45" mass="5122">MRIVITKNKVDLLITLYSDQGHALGFPLHNHHSLQVKTPLTVIQM</sequence>
<accession>A0A330M222</accession>
<dbReference type="EMBL" id="LS483452">
    <property type="protein sequence ID" value="SQH76068.1"/>
    <property type="molecule type" value="Genomic_DNA"/>
</dbReference>
<dbReference type="Proteomes" id="UP000250123">
    <property type="component" value="Chromosome SHEWBE"/>
</dbReference>
<name>A0A330M222_9GAMM</name>
<evidence type="ECO:0000313" key="1">
    <source>
        <dbReference type="EMBL" id="SQH76068.1"/>
    </source>
</evidence>
<proteinExistence type="predicted"/>
<dbReference type="AlphaFoldDB" id="A0A330M222"/>
<reference evidence="2" key="1">
    <citation type="submission" date="2018-06" db="EMBL/GenBank/DDBJ databases">
        <authorList>
            <person name="Cea G.-C."/>
            <person name="William W."/>
        </authorList>
    </citation>
    <scope>NUCLEOTIDE SEQUENCE [LARGE SCALE GENOMIC DNA]</scope>
    <source>
        <strain evidence="2">DB21MT-2</strain>
    </source>
</reference>
<protein>
    <submittedName>
        <fullName evidence="1">Uncharacterized protein</fullName>
    </submittedName>
</protein>
<gene>
    <name evidence="1" type="ORF">SHEWBE_2102</name>
</gene>
<evidence type="ECO:0000313" key="2">
    <source>
        <dbReference type="Proteomes" id="UP000250123"/>
    </source>
</evidence>
<organism evidence="1 2">
    <name type="scientific">Shewanella benthica</name>
    <dbReference type="NCBI Taxonomy" id="43661"/>
    <lineage>
        <taxon>Bacteria</taxon>
        <taxon>Pseudomonadati</taxon>
        <taxon>Pseudomonadota</taxon>
        <taxon>Gammaproteobacteria</taxon>
        <taxon>Alteromonadales</taxon>
        <taxon>Shewanellaceae</taxon>
        <taxon>Shewanella</taxon>
    </lineage>
</organism>